<comment type="caution">
    <text evidence="2">The sequence shown here is derived from an EMBL/GenBank/DDBJ whole genome shotgun (WGS) entry which is preliminary data.</text>
</comment>
<gene>
    <name evidence="2" type="ORF">PCOR1329_LOCUS36240</name>
</gene>
<organism evidence="2 3">
    <name type="scientific">Prorocentrum cordatum</name>
    <dbReference type="NCBI Taxonomy" id="2364126"/>
    <lineage>
        <taxon>Eukaryota</taxon>
        <taxon>Sar</taxon>
        <taxon>Alveolata</taxon>
        <taxon>Dinophyceae</taxon>
        <taxon>Prorocentrales</taxon>
        <taxon>Prorocentraceae</taxon>
        <taxon>Prorocentrum</taxon>
    </lineage>
</organism>
<feature type="compositionally biased region" description="Low complexity" evidence="1">
    <location>
        <begin position="231"/>
        <end position="251"/>
    </location>
</feature>
<keyword evidence="3" id="KW-1185">Reference proteome</keyword>
<feature type="region of interest" description="Disordered" evidence="1">
    <location>
        <begin position="372"/>
        <end position="394"/>
    </location>
</feature>
<protein>
    <submittedName>
        <fullName evidence="2">Uncharacterized protein</fullName>
    </submittedName>
</protein>
<reference evidence="2" key="1">
    <citation type="submission" date="2023-10" db="EMBL/GenBank/DDBJ databases">
        <authorList>
            <person name="Chen Y."/>
            <person name="Shah S."/>
            <person name="Dougan E. K."/>
            <person name="Thang M."/>
            <person name="Chan C."/>
        </authorList>
    </citation>
    <scope>NUCLEOTIDE SEQUENCE [LARGE SCALE GENOMIC DNA]</scope>
</reference>
<dbReference type="Proteomes" id="UP001189429">
    <property type="component" value="Unassembled WGS sequence"/>
</dbReference>
<feature type="region of interest" description="Disordered" evidence="1">
    <location>
        <begin position="188"/>
        <end position="294"/>
    </location>
</feature>
<evidence type="ECO:0000256" key="1">
    <source>
        <dbReference type="SAM" id="MobiDB-lite"/>
    </source>
</evidence>
<feature type="non-terminal residue" evidence="2">
    <location>
        <position position="1"/>
    </location>
</feature>
<proteinExistence type="predicted"/>
<sequence>PQLARALVGGPEKAVKVTELGVAARAQVEVCALGDGVCKLAEDAKADAAAETDMAGCFLTELATAAAPLLEPVEGEVQYSEAEQECFIAVRAGADVQQVQSVLMLNVGVQTEAFVEATCHAKAVECGDLARTGELKPGDGHGAAEHFESVSMEMGLLSEANLGNGQVAAERVDSAGGVVTDMEQEVAATDAPASSACSGTRQLEAPARTASEAPKPSTGVRPHFTNANFLPPRSRGLPAASAAPAPRTRLSRPAEGRRLAPGPAGGPHEQQESVGRAGEEEGLGNGRGAAGRSDSVAVVDWEAESRAAEARAIGLAQWRPETDELDVQLAPKRQFAPEPQVATKAVSEAVEEAPKEVQHVSEQALAAKAALPTPVLEGKPVEAPSLEVVAEKLE</sequence>
<evidence type="ECO:0000313" key="2">
    <source>
        <dbReference type="EMBL" id="CAK0840912.1"/>
    </source>
</evidence>
<accession>A0ABN9T7B6</accession>
<feature type="non-terminal residue" evidence="2">
    <location>
        <position position="394"/>
    </location>
</feature>
<name>A0ABN9T7B6_9DINO</name>
<evidence type="ECO:0000313" key="3">
    <source>
        <dbReference type="Proteomes" id="UP001189429"/>
    </source>
</evidence>
<dbReference type="EMBL" id="CAUYUJ010014410">
    <property type="protein sequence ID" value="CAK0840912.1"/>
    <property type="molecule type" value="Genomic_DNA"/>
</dbReference>